<proteinExistence type="predicted"/>
<evidence type="ECO:0000313" key="5">
    <source>
        <dbReference type="Proteomes" id="UP000308652"/>
    </source>
</evidence>
<keyword evidence="1 4" id="KW-0808">Transferase</keyword>
<evidence type="ECO:0000256" key="1">
    <source>
        <dbReference type="ARBA" id="ARBA00022679"/>
    </source>
</evidence>
<dbReference type="GO" id="GO:0008080">
    <property type="term" value="F:N-acetyltransferase activity"/>
    <property type="evidence" value="ECO:0007669"/>
    <property type="project" value="InterPro"/>
</dbReference>
<dbReference type="SUPFAM" id="SSF55729">
    <property type="entry name" value="Acyl-CoA N-acyltransferases (Nat)"/>
    <property type="match status" value="1"/>
</dbReference>
<accession>A0A5C3LGJ2</accession>
<protein>
    <submittedName>
        <fullName evidence="4">Acyl-CoA N-acyltransferase</fullName>
    </submittedName>
</protein>
<feature type="compositionally biased region" description="Polar residues" evidence="2">
    <location>
        <begin position="1"/>
        <end position="14"/>
    </location>
</feature>
<keyword evidence="4" id="KW-0012">Acyltransferase</keyword>
<dbReference type="Gene3D" id="3.40.630.30">
    <property type="match status" value="1"/>
</dbReference>
<dbReference type="PANTHER" id="PTHR13947:SF37">
    <property type="entry name" value="LD18367P"/>
    <property type="match status" value="1"/>
</dbReference>
<feature type="region of interest" description="Disordered" evidence="2">
    <location>
        <begin position="1"/>
        <end position="34"/>
    </location>
</feature>
<dbReference type="InterPro" id="IPR000182">
    <property type="entry name" value="GNAT_dom"/>
</dbReference>
<sequence>MSTHLTSTCKTSPQKQDRPDTDNGDASNKNTTSGSTGSGFWVVEDVSNLERSGLKKIVGCVGLDVSTTTDKTVGELRRMAVSPCYRGRGIGSLLLSTVIAHARKHAVSSIFLSTSSYQEAAIRMYEKYGWIIVNKKEASDWPMKLWLVEMNLDVSRDG</sequence>
<dbReference type="EMBL" id="ML213797">
    <property type="protein sequence ID" value="TFK31273.1"/>
    <property type="molecule type" value="Genomic_DNA"/>
</dbReference>
<dbReference type="OrthoDB" id="41532at2759"/>
<feature type="domain" description="N-acetyltransferase" evidence="3">
    <location>
        <begin position="56"/>
        <end position="148"/>
    </location>
</feature>
<reference evidence="4 5" key="1">
    <citation type="journal article" date="2019" name="Nat. Ecol. Evol.">
        <title>Megaphylogeny resolves global patterns of mushroom evolution.</title>
        <authorList>
            <person name="Varga T."/>
            <person name="Krizsan K."/>
            <person name="Foldi C."/>
            <person name="Dima B."/>
            <person name="Sanchez-Garcia M."/>
            <person name="Sanchez-Ramirez S."/>
            <person name="Szollosi G.J."/>
            <person name="Szarkandi J.G."/>
            <person name="Papp V."/>
            <person name="Albert L."/>
            <person name="Andreopoulos W."/>
            <person name="Angelini C."/>
            <person name="Antonin V."/>
            <person name="Barry K.W."/>
            <person name="Bougher N.L."/>
            <person name="Buchanan P."/>
            <person name="Buyck B."/>
            <person name="Bense V."/>
            <person name="Catcheside P."/>
            <person name="Chovatia M."/>
            <person name="Cooper J."/>
            <person name="Damon W."/>
            <person name="Desjardin D."/>
            <person name="Finy P."/>
            <person name="Geml J."/>
            <person name="Haridas S."/>
            <person name="Hughes K."/>
            <person name="Justo A."/>
            <person name="Karasinski D."/>
            <person name="Kautmanova I."/>
            <person name="Kiss B."/>
            <person name="Kocsube S."/>
            <person name="Kotiranta H."/>
            <person name="LaButti K.M."/>
            <person name="Lechner B.E."/>
            <person name="Liimatainen K."/>
            <person name="Lipzen A."/>
            <person name="Lukacs Z."/>
            <person name="Mihaltcheva S."/>
            <person name="Morgado L.N."/>
            <person name="Niskanen T."/>
            <person name="Noordeloos M.E."/>
            <person name="Ohm R.A."/>
            <person name="Ortiz-Santana B."/>
            <person name="Ovrebo C."/>
            <person name="Racz N."/>
            <person name="Riley R."/>
            <person name="Savchenko A."/>
            <person name="Shiryaev A."/>
            <person name="Soop K."/>
            <person name="Spirin V."/>
            <person name="Szebenyi C."/>
            <person name="Tomsovsky M."/>
            <person name="Tulloss R.E."/>
            <person name="Uehling J."/>
            <person name="Grigoriev I.V."/>
            <person name="Vagvolgyi C."/>
            <person name="Papp T."/>
            <person name="Martin F.M."/>
            <person name="Miettinen O."/>
            <person name="Hibbett D.S."/>
            <person name="Nagy L.G."/>
        </authorList>
    </citation>
    <scope>NUCLEOTIDE SEQUENCE [LARGE SCALE GENOMIC DNA]</scope>
    <source>
        <strain evidence="4 5">CBS 166.37</strain>
    </source>
</reference>
<dbReference type="PANTHER" id="PTHR13947">
    <property type="entry name" value="GNAT FAMILY N-ACETYLTRANSFERASE"/>
    <property type="match status" value="1"/>
</dbReference>
<evidence type="ECO:0000256" key="2">
    <source>
        <dbReference type="SAM" id="MobiDB-lite"/>
    </source>
</evidence>
<evidence type="ECO:0000313" key="4">
    <source>
        <dbReference type="EMBL" id="TFK31273.1"/>
    </source>
</evidence>
<dbReference type="PROSITE" id="PS51186">
    <property type="entry name" value="GNAT"/>
    <property type="match status" value="1"/>
</dbReference>
<dbReference type="AlphaFoldDB" id="A0A5C3LGJ2"/>
<dbReference type="Pfam" id="PF00583">
    <property type="entry name" value="Acetyltransf_1"/>
    <property type="match status" value="1"/>
</dbReference>
<keyword evidence="5" id="KW-1185">Reference proteome</keyword>
<evidence type="ECO:0000259" key="3">
    <source>
        <dbReference type="PROSITE" id="PS51186"/>
    </source>
</evidence>
<dbReference type="Proteomes" id="UP000308652">
    <property type="component" value="Unassembled WGS sequence"/>
</dbReference>
<organism evidence="4 5">
    <name type="scientific">Crucibulum laeve</name>
    <dbReference type="NCBI Taxonomy" id="68775"/>
    <lineage>
        <taxon>Eukaryota</taxon>
        <taxon>Fungi</taxon>
        <taxon>Dikarya</taxon>
        <taxon>Basidiomycota</taxon>
        <taxon>Agaricomycotina</taxon>
        <taxon>Agaricomycetes</taxon>
        <taxon>Agaricomycetidae</taxon>
        <taxon>Agaricales</taxon>
        <taxon>Agaricineae</taxon>
        <taxon>Nidulariaceae</taxon>
        <taxon>Crucibulum</taxon>
    </lineage>
</organism>
<dbReference type="InterPro" id="IPR050769">
    <property type="entry name" value="NAT_camello-type"/>
</dbReference>
<dbReference type="STRING" id="68775.A0A5C3LGJ2"/>
<dbReference type="CDD" id="cd04301">
    <property type="entry name" value="NAT_SF"/>
    <property type="match status" value="1"/>
</dbReference>
<dbReference type="InterPro" id="IPR016181">
    <property type="entry name" value="Acyl_CoA_acyltransferase"/>
</dbReference>
<name>A0A5C3LGJ2_9AGAR</name>
<gene>
    <name evidence="4" type="ORF">BDQ12DRAFT_694381</name>
</gene>